<dbReference type="EMBL" id="CP024785">
    <property type="protein sequence ID" value="AUB36013.1"/>
    <property type="molecule type" value="Genomic_DNA"/>
</dbReference>
<accession>A0A2K8SL43</accession>
<sequence length="46" mass="5101">MTTVEAAIAKLAKIIDEKRSKYGFRLSAKEVRHLNEEVASLNANLA</sequence>
<proteinExistence type="predicted"/>
<evidence type="ECO:0000313" key="1">
    <source>
        <dbReference type="EMBL" id="AUB36013.1"/>
    </source>
</evidence>
<protein>
    <submittedName>
        <fullName evidence="1">Uncharacterized protein</fullName>
    </submittedName>
</protein>
<keyword evidence="2" id="KW-1185">Reference proteome</keyword>
<dbReference type="KEGG" id="nfl:COO91_01912"/>
<evidence type="ECO:0000313" key="2">
    <source>
        <dbReference type="Proteomes" id="UP000232003"/>
    </source>
</evidence>
<gene>
    <name evidence="1" type="ORF">COO91_01912</name>
</gene>
<name>A0A2K8SL43_9NOSO</name>
<dbReference type="AlphaFoldDB" id="A0A2K8SL43"/>
<reference evidence="1 2" key="1">
    <citation type="submission" date="2017-11" db="EMBL/GenBank/DDBJ databases">
        <title>Complete genome of a free-living desiccation-tolerant cyanobacterium and its photosynthetic adaptation to extreme terrestrial habitat.</title>
        <authorList>
            <person name="Shang J."/>
        </authorList>
    </citation>
    <scope>NUCLEOTIDE SEQUENCE [LARGE SCALE GENOMIC DNA]</scope>
    <source>
        <strain evidence="1 2">CCNUN1</strain>
    </source>
</reference>
<dbReference type="Proteomes" id="UP000232003">
    <property type="component" value="Chromosome"/>
</dbReference>
<organism evidence="1 2">
    <name type="scientific">Nostoc flagelliforme CCNUN1</name>
    <dbReference type="NCBI Taxonomy" id="2038116"/>
    <lineage>
        <taxon>Bacteria</taxon>
        <taxon>Bacillati</taxon>
        <taxon>Cyanobacteriota</taxon>
        <taxon>Cyanophyceae</taxon>
        <taxon>Nostocales</taxon>
        <taxon>Nostocaceae</taxon>
        <taxon>Nostoc</taxon>
    </lineage>
</organism>